<dbReference type="AlphaFoldDB" id="A0A918XB93"/>
<comment type="caution">
    <text evidence="2">The sequence shown here is derived from an EMBL/GenBank/DDBJ whole genome shotgun (WGS) entry which is preliminary data.</text>
</comment>
<feature type="region of interest" description="Disordered" evidence="1">
    <location>
        <begin position="208"/>
        <end position="353"/>
    </location>
</feature>
<evidence type="ECO:0000313" key="3">
    <source>
        <dbReference type="Proteomes" id="UP000654947"/>
    </source>
</evidence>
<feature type="compositionally biased region" description="Basic and acidic residues" evidence="1">
    <location>
        <begin position="212"/>
        <end position="247"/>
    </location>
</feature>
<dbReference type="RefSeq" id="WP_193517645.1">
    <property type="nucleotide sequence ID" value="NZ_BMXL01000005.1"/>
</dbReference>
<accession>A0A918XB93</accession>
<evidence type="ECO:0000313" key="2">
    <source>
        <dbReference type="EMBL" id="GHD21725.1"/>
    </source>
</evidence>
<name>A0A918XB93_9ACTN</name>
<feature type="region of interest" description="Disordered" evidence="1">
    <location>
        <begin position="51"/>
        <end position="87"/>
    </location>
</feature>
<feature type="compositionally biased region" description="Basic and acidic residues" evidence="1">
    <location>
        <begin position="51"/>
        <end position="65"/>
    </location>
</feature>
<gene>
    <name evidence="2" type="ORF">GCM10007147_15480</name>
</gene>
<reference evidence="2 3" key="1">
    <citation type="journal article" date="2014" name="Int. J. Syst. Evol. Microbiol.">
        <title>Complete genome sequence of Corynebacterium casei LMG S-19264T (=DSM 44701T), isolated from a smear-ripened cheese.</title>
        <authorList>
            <consortium name="US DOE Joint Genome Institute (JGI-PGF)"/>
            <person name="Walter F."/>
            <person name="Albersmeier A."/>
            <person name="Kalinowski J."/>
            <person name="Ruckert C."/>
        </authorList>
    </citation>
    <scope>NUCLEOTIDE SEQUENCE [LARGE SCALE GENOMIC DNA]</scope>
    <source>
        <strain evidence="2 3">KCTC 19473</strain>
    </source>
</reference>
<proteinExistence type="predicted"/>
<evidence type="ECO:0000256" key="1">
    <source>
        <dbReference type="SAM" id="MobiDB-lite"/>
    </source>
</evidence>
<dbReference type="Proteomes" id="UP000654947">
    <property type="component" value="Unassembled WGS sequence"/>
</dbReference>
<sequence>MAGSVLAATVVVVVPAVLHPLMGPWTLLWPALVMAGAGFLLVGGRVTIDRPGRRSGAPDRRERHAGGPAHVHGPTVGDEASHPYAGGPAHGTRVGEIALSTAAADYDLQFSAVVHWRWSGHVDLTVRNPLAPAVRDVVARAAAEVARTRPRDHARAECDLGAHLAFESAVTATGIVVWAEQVRLRLPEEDAERLARLRNLRKDLGLRSALQETERGHAPMGGAHREEAGLQEEAGRRGDDARGEGAAHHPWSWGERTAPPRSGGTRTGRRPWSGHGTVPADPDPQPWSGQSPGPLDPEGEPGAGARSRFESLSEPGGSGGEHDYVYLDPVHGMPEEPVFTGPGPGSDVDDHGYESYWWPAESVPESAEEDVQVAILRGLIDAVPERAAREEFAESQLHALEKAGYTEVARRVREGF</sequence>
<dbReference type="EMBL" id="BMXL01000005">
    <property type="protein sequence ID" value="GHD21725.1"/>
    <property type="molecule type" value="Genomic_DNA"/>
</dbReference>
<keyword evidence="3" id="KW-1185">Reference proteome</keyword>
<organism evidence="2 3">
    <name type="scientific">Nocardiopsis kunsanensis</name>
    <dbReference type="NCBI Taxonomy" id="141693"/>
    <lineage>
        <taxon>Bacteria</taxon>
        <taxon>Bacillati</taxon>
        <taxon>Actinomycetota</taxon>
        <taxon>Actinomycetes</taxon>
        <taxon>Streptosporangiales</taxon>
        <taxon>Nocardiopsidaceae</taxon>
        <taxon>Nocardiopsis</taxon>
    </lineage>
</organism>
<protein>
    <submittedName>
        <fullName evidence="2">Uncharacterized protein</fullName>
    </submittedName>
</protein>